<organism evidence="1 2">
    <name type="scientific">Rossellomorea aquimaris</name>
    <dbReference type="NCBI Taxonomy" id="189382"/>
    <lineage>
        <taxon>Bacteria</taxon>
        <taxon>Bacillati</taxon>
        <taxon>Bacillota</taxon>
        <taxon>Bacilli</taxon>
        <taxon>Bacillales</taxon>
        <taxon>Bacillaceae</taxon>
        <taxon>Rossellomorea</taxon>
    </lineage>
</organism>
<proteinExistence type="predicted"/>
<evidence type="ECO:0000313" key="2">
    <source>
        <dbReference type="Proteomes" id="UP000252118"/>
    </source>
</evidence>
<dbReference type="EMBL" id="QNRJ01000002">
    <property type="protein sequence ID" value="RBP06708.1"/>
    <property type="molecule type" value="Genomic_DNA"/>
</dbReference>
<dbReference type="OrthoDB" id="2895850at2"/>
<name>A0A366EWG2_9BACI</name>
<reference evidence="1 2" key="1">
    <citation type="submission" date="2018-06" db="EMBL/GenBank/DDBJ databases">
        <title>Freshwater and sediment microbial communities from various areas in North America, analyzing microbe dynamics in response to fracking.</title>
        <authorList>
            <person name="Lamendella R."/>
        </authorList>
    </citation>
    <scope>NUCLEOTIDE SEQUENCE [LARGE SCALE GENOMIC DNA]</scope>
    <source>
        <strain evidence="1 2">97B</strain>
    </source>
</reference>
<sequence length="61" mass="7092">MSDVMGPREGKELTLFPGNMQTSDELIDWVLAVLSSQQLSDEEIMKWWSEEIQFAIPYIEE</sequence>
<dbReference type="RefSeq" id="WP_113968124.1">
    <property type="nucleotide sequence ID" value="NZ_QNRJ01000002.1"/>
</dbReference>
<evidence type="ECO:0000313" key="1">
    <source>
        <dbReference type="EMBL" id="RBP06708.1"/>
    </source>
</evidence>
<dbReference type="AlphaFoldDB" id="A0A366EWG2"/>
<gene>
    <name evidence="1" type="ORF">DET59_10291</name>
</gene>
<accession>A0A366EWG2</accession>
<comment type="caution">
    <text evidence="1">The sequence shown here is derived from an EMBL/GenBank/DDBJ whole genome shotgun (WGS) entry which is preliminary data.</text>
</comment>
<protein>
    <submittedName>
        <fullName evidence="1">Uncharacterized protein</fullName>
    </submittedName>
</protein>
<dbReference type="Proteomes" id="UP000252118">
    <property type="component" value="Unassembled WGS sequence"/>
</dbReference>